<evidence type="ECO:0000313" key="2">
    <source>
        <dbReference type="EMBL" id="EED86310.1"/>
    </source>
</evidence>
<dbReference type="InParanoid" id="B8LED3"/>
<dbReference type="GeneID" id="7447709"/>
<sequence>MRIEPISSDRSGASLFDASSLPTADKDILERYARPSRLHSKLGLEDSFIEDSESTQYRIWLHDTFGMTEAAAAEQVHAVKQARMMCIAFTPLKTEELLTQFLRLNQCTKSRYNDQATHDFVYYPGHISANFSTEEFAEIVDKQQQFADERLVAMVKGVPATVDLRRLTVRIEDTEAMLLADNVFLYISHHSHEHVFTPFVKIWPLLTAGGQMTGKYVFMGTKTGFSTMKEYPSEHFHATIKDEFLGLVWSQLTITLCSPPQFQGPASVIFPIPSPTTLPPAIDNTPAHLPETVTPAPKTRDGTVTAIGASPRHLPLPRVMESPLLRAPASSLTEQHIREIIREELQEVWVLEHVAREAASHAIDALLHRLDHRDRQWQQEFVPHAVDLISRSVISSLDTARSHRDMPDATAEDYVNPSCTDGVDNSPPSDKAAGIQPHTSPPGRSADDMTMFLAPGDKVEETFERRRADPQPIERAAGAGDEAPLAESAPTNTTLDSLYRIGNEWDTDSEDVKIGVLSDSPWKNEEGVPLAIANLNRPKRGDPIPPELRPLKLRTGTQSTHHPDAATEDTSASTATATAPTFR</sequence>
<evidence type="ECO:0000313" key="3">
    <source>
        <dbReference type="Proteomes" id="UP000001449"/>
    </source>
</evidence>
<reference evidence="2 3" key="1">
    <citation type="journal article" date="2004" name="Science">
        <title>The genome of the diatom Thalassiosira pseudonana: ecology, evolution, and metabolism.</title>
        <authorList>
            <person name="Armbrust E.V."/>
            <person name="Berges J.A."/>
            <person name="Bowler C."/>
            <person name="Green B.R."/>
            <person name="Martinez D."/>
            <person name="Putnam N.H."/>
            <person name="Zhou S."/>
            <person name="Allen A.E."/>
            <person name="Apt K.E."/>
            <person name="Bechner M."/>
            <person name="Brzezinski M.A."/>
            <person name="Chaal B.K."/>
            <person name="Chiovitti A."/>
            <person name="Davis A.K."/>
            <person name="Demarest M.S."/>
            <person name="Detter J.C."/>
            <person name="Glavina T."/>
            <person name="Goodstein D."/>
            <person name="Hadi M.Z."/>
            <person name="Hellsten U."/>
            <person name="Hildebrand M."/>
            <person name="Jenkins B.D."/>
            <person name="Jurka J."/>
            <person name="Kapitonov V.V."/>
            <person name="Kroger N."/>
            <person name="Lau W.W."/>
            <person name="Lane T.W."/>
            <person name="Larimer F.W."/>
            <person name="Lippmeier J.C."/>
            <person name="Lucas S."/>
            <person name="Medina M."/>
            <person name="Montsant A."/>
            <person name="Obornik M."/>
            <person name="Parker M.S."/>
            <person name="Palenik B."/>
            <person name="Pazour G.J."/>
            <person name="Richardson P.M."/>
            <person name="Rynearson T.A."/>
            <person name="Saito M.A."/>
            <person name="Schwartz D.C."/>
            <person name="Thamatrakoln K."/>
            <person name="Valentin K."/>
            <person name="Vardi A."/>
            <person name="Wilkerson F.P."/>
            <person name="Rokhsar D.S."/>
        </authorList>
    </citation>
    <scope>NUCLEOTIDE SEQUENCE [LARGE SCALE GENOMIC DNA]</scope>
    <source>
        <strain evidence="2 3">CCMP1335</strain>
    </source>
</reference>
<dbReference type="HOGENOM" id="CLU_468160_0_0_1"/>
<dbReference type="KEGG" id="tps:THAPSDRAFT_bd812"/>
<accession>B8LED3</accession>
<dbReference type="RefSeq" id="XP_002297387.1">
    <property type="nucleotide sequence ID" value="XM_002297351.1"/>
</dbReference>
<feature type="region of interest" description="Disordered" evidence="1">
    <location>
        <begin position="399"/>
        <end position="449"/>
    </location>
</feature>
<dbReference type="EMBL" id="DS999435">
    <property type="protein sequence ID" value="EED86310.1"/>
    <property type="molecule type" value="Genomic_DNA"/>
</dbReference>
<organism evidence="2 3">
    <name type="scientific">Thalassiosira pseudonana</name>
    <name type="common">Marine diatom</name>
    <name type="synonym">Cyclotella nana</name>
    <dbReference type="NCBI Taxonomy" id="35128"/>
    <lineage>
        <taxon>Eukaryota</taxon>
        <taxon>Sar</taxon>
        <taxon>Stramenopiles</taxon>
        <taxon>Ochrophyta</taxon>
        <taxon>Bacillariophyta</taxon>
        <taxon>Coscinodiscophyceae</taxon>
        <taxon>Thalassiosirophycidae</taxon>
        <taxon>Thalassiosirales</taxon>
        <taxon>Thalassiosiraceae</taxon>
        <taxon>Thalassiosira</taxon>
    </lineage>
</organism>
<feature type="region of interest" description="Disordered" evidence="1">
    <location>
        <begin position="464"/>
        <end position="491"/>
    </location>
</feature>
<dbReference type="Proteomes" id="UP000001449">
    <property type="component" value="Unassembled WGS sequence"/>
</dbReference>
<evidence type="ECO:0000256" key="1">
    <source>
        <dbReference type="SAM" id="MobiDB-lite"/>
    </source>
</evidence>
<name>B8LED3_THAPS</name>
<proteinExistence type="predicted"/>
<reference evidence="2 3" key="2">
    <citation type="journal article" date="2008" name="Nature">
        <title>The Phaeodactylum genome reveals the evolutionary history of diatom genomes.</title>
        <authorList>
            <person name="Bowler C."/>
            <person name="Allen A.E."/>
            <person name="Badger J.H."/>
            <person name="Grimwood J."/>
            <person name="Jabbari K."/>
            <person name="Kuo A."/>
            <person name="Maheswari U."/>
            <person name="Martens C."/>
            <person name="Maumus F."/>
            <person name="Otillar R.P."/>
            <person name="Rayko E."/>
            <person name="Salamov A."/>
            <person name="Vandepoele K."/>
            <person name="Beszteri B."/>
            <person name="Gruber A."/>
            <person name="Heijde M."/>
            <person name="Katinka M."/>
            <person name="Mock T."/>
            <person name="Valentin K."/>
            <person name="Verret F."/>
            <person name="Berges J.A."/>
            <person name="Brownlee C."/>
            <person name="Cadoret J.P."/>
            <person name="Chiovitti A."/>
            <person name="Choi C.J."/>
            <person name="Coesel S."/>
            <person name="De Martino A."/>
            <person name="Detter J.C."/>
            <person name="Durkin C."/>
            <person name="Falciatore A."/>
            <person name="Fournet J."/>
            <person name="Haruta M."/>
            <person name="Huysman M.J."/>
            <person name="Jenkins B.D."/>
            <person name="Jiroutova K."/>
            <person name="Jorgensen R.E."/>
            <person name="Joubert Y."/>
            <person name="Kaplan A."/>
            <person name="Kroger N."/>
            <person name="Kroth P.G."/>
            <person name="La Roche J."/>
            <person name="Lindquist E."/>
            <person name="Lommer M."/>
            <person name="Martin-Jezequel V."/>
            <person name="Lopez P.J."/>
            <person name="Lucas S."/>
            <person name="Mangogna M."/>
            <person name="McGinnis K."/>
            <person name="Medlin L.K."/>
            <person name="Montsant A."/>
            <person name="Oudot-Le Secq M.P."/>
            <person name="Napoli C."/>
            <person name="Obornik M."/>
            <person name="Parker M.S."/>
            <person name="Petit J.L."/>
            <person name="Porcel B.M."/>
            <person name="Poulsen N."/>
            <person name="Robison M."/>
            <person name="Rychlewski L."/>
            <person name="Rynearson T.A."/>
            <person name="Schmutz J."/>
            <person name="Shapiro H."/>
            <person name="Siaut M."/>
            <person name="Stanley M."/>
            <person name="Sussman M.R."/>
            <person name="Taylor A.R."/>
            <person name="Vardi A."/>
            <person name="von Dassow P."/>
            <person name="Vyverman W."/>
            <person name="Willis A."/>
            <person name="Wyrwicz L.S."/>
            <person name="Rokhsar D.S."/>
            <person name="Weissenbach J."/>
            <person name="Armbrust E.V."/>
            <person name="Green B.R."/>
            <person name="Van de Peer Y."/>
            <person name="Grigoriev I.V."/>
        </authorList>
    </citation>
    <scope>NUCLEOTIDE SEQUENCE [LARGE SCALE GENOMIC DNA]</scope>
    <source>
        <strain evidence="2 3">CCMP1335</strain>
    </source>
</reference>
<keyword evidence="3" id="KW-1185">Reference proteome</keyword>
<feature type="compositionally biased region" description="Low complexity" evidence="1">
    <location>
        <begin position="568"/>
        <end position="583"/>
    </location>
</feature>
<feature type="region of interest" description="Disordered" evidence="1">
    <location>
        <begin position="535"/>
        <end position="583"/>
    </location>
</feature>
<protein>
    <submittedName>
        <fullName evidence="2">Uncharacterized protein</fullName>
    </submittedName>
</protein>
<dbReference type="PaxDb" id="35128-Thapsdraft812"/>
<dbReference type="AlphaFoldDB" id="B8LED3"/>
<gene>
    <name evidence="2" type="ORF">THAPSDRAFT_bd812</name>
</gene>